<keyword evidence="4" id="KW-1185">Reference proteome</keyword>
<dbReference type="InterPro" id="IPR055254">
    <property type="entry name" value="pPIWI_RE_Z"/>
</dbReference>
<evidence type="ECO:0000313" key="3">
    <source>
        <dbReference type="EMBL" id="GAA2274679.1"/>
    </source>
</evidence>
<organism evidence="3 4">
    <name type="scientific">Kitasatospora cystarginea</name>
    <dbReference type="NCBI Taxonomy" id="58350"/>
    <lineage>
        <taxon>Bacteria</taxon>
        <taxon>Bacillati</taxon>
        <taxon>Actinomycetota</taxon>
        <taxon>Actinomycetes</taxon>
        <taxon>Kitasatosporales</taxon>
        <taxon>Streptomycetaceae</taxon>
        <taxon>Kitasatospora</taxon>
    </lineage>
</organism>
<feature type="region of interest" description="Disordered" evidence="1">
    <location>
        <begin position="166"/>
        <end position="190"/>
    </location>
</feature>
<dbReference type="Pfam" id="PF18155">
    <property type="entry name" value="pPIWI_RE_Z"/>
    <property type="match status" value="1"/>
</dbReference>
<evidence type="ECO:0000256" key="1">
    <source>
        <dbReference type="SAM" id="MobiDB-lite"/>
    </source>
</evidence>
<dbReference type="Proteomes" id="UP001500305">
    <property type="component" value="Unassembled WGS sequence"/>
</dbReference>
<dbReference type="RefSeq" id="WP_344640681.1">
    <property type="nucleotide sequence ID" value="NZ_BAAATR010000050.1"/>
</dbReference>
<dbReference type="SUPFAM" id="SSF52540">
    <property type="entry name" value="P-loop containing nucleoside triphosphate hydrolases"/>
    <property type="match status" value="1"/>
</dbReference>
<evidence type="ECO:0000313" key="4">
    <source>
        <dbReference type="Proteomes" id="UP001500305"/>
    </source>
</evidence>
<dbReference type="EMBL" id="BAAATR010000050">
    <property type="protein sequence ID" value="GAA2274679.1"/>
    <property type="molecule type" value="Genomic_DNA"/>
</dbReference>
<comment type="caution">
    <text evidence="3">The sequence shown here is derived from an EMBL/GenBank/DDBJ whole genome shotgun (WGS) entry which is preliminary data.</text>
</comment>
<protein>
    <recommendedName>
        <fullName evidence="2">pPIWI-RE three-gene island domain-containing protein</fullName>
    </recommendedName>
</protein>
<reference evidence="4" key="1">
    <citation type="journal article" date="2019" name="Int. J. Syst. Evol. Microbiol.">
        <title>The Global Catalogue of Microorganisms (GCM) 10K type strain sequencing project: providing services to taxonomists for standard genome sequencing and annotation.</title>
        <authorList>
            <consortium name="The Broad Institute Genomics Platform"/>
            <consortium name="The Broad Institute Genome Sequencing Center for Infectious Disease"/>
            <person name="Wu L."/>
            <person name="Ma J."/>
        </authorList>
    </citation>
    <scope>NUCLEOTIDE SEQUENCE [LARGE SCALE GENOMIC DNA]</scope>
    <source>
        <strain evidence="4">JCM 7356</strain>
    </source>
</reference>
<gene>
    <name evidence="3" type="ORF">GCM10010430_70850</name>
</gene>
<evidence type="ECO:0000259" key="2">
    <source>
        <dbReference type="Pfam" id="PF18155"/>
    </source>
</evidence>
<proteinExistence type="predicted"/>
<dbReference type="InterPro" id="IPR027417">
    <property type="entry name" value="P-loop_NTPase"/>
</dbReference>
<sequence>MRKWTAWAKTLKIAPERHASHWDALVFAQVELGLTLWLELGVAEPPDGLWCLLSRDKYARLLKDPLTPEGRRLLAVARHYLWPMRRRRAWRDALKRYWAEPLLNRAFEREPETGLVRRRTPGIEPTRHELFAQTLLKAPAFTAARYRPAPAGDYRVRSGGREIPLHIPDTLPTAKSGLPHSLDGRPDAEPVEPLWRDLRKTARKMQSLRAKAGHADEKWSKRFDDLKIDVFDAVSGTFSPDPKRLTISGLLHIVGMVGAGKSTLRDILAVHLAWHNGTTLIVVGDVTEQTELVRFFNSLGAPAAAVRGDGNRETHLLRLHRRQSAAQPSMLDHAHPGFADLSTACGLEALRQDDDPTPLPYHDAPCRGRLEPVADNSAEDSSPPKPFDCPRWWSCQRHHAARELAHAKIWVATPASLLYSSVPAPMNEISSRYLEQALLRSDLVVVDEADRVQAYLDGEFFPAGVLAGKGLSSWVDRVNRRVSSTVAEDARMALRIPDVTMFVQAVRQMPAIVDLIYLMLREEDHLVGNVDLNYFNNWLLLNDLVTTWEENGSIPDAPDRFRAQIHAWLDAPLGVAAEDIDDDPVEVSENAGMGRDLTALVHALVNLSAEEASGQIVDWHHRYLLDSRKWEEERLGESVVRLAFGLLVTVLQHHLARATTLWPRVQRLLGLDPSENVFGQRPPEDYQPFVPDAPMGNIIGFQYLQDRGTKPHQASAELRFFRAVGTGRVLLRELASLQGADAKPSPNVLLLSGTSWAGTSHRYHVPVPVGGILRAPDDLIRNSEFFLSPQTDPLTGKPIPMSGLPPGPERERALTAMMRALATRGLSGLSPLEHERDHGIKDDLRRRIILLVGSYTDSFLGASALVHAQPELHGKVCYLVPDDAPGDTGQVGPEGTIPLRRGDVSLFAATGAWLLVAPLQAIERGHNILNERGTAAFGSMFVIPRPHPRPDDIHLAVQAINAYADLLFDDPVFQKVLASADRTLDESAVLARRWMRSEWHRLLHRYLAYSRLGDSDRTALSWDLIVCLNQVIGRLVRGNVPARVHFCDQAFAPGTVTGAGVDTARNSLLIGMRDALAPYFTKQEDDQDAAERIADALYGPFYKALSTMLTHYGL</sequence>
<accession>A0ABP5RVN7</accession>
<feature type="domain" description="pPIWI-RE three-gene island" evidence="2">
    <location>
        <begin position="24"/>
        <end position="175"/>
    </location>
</feature>
<name>A0ABP5RVN7_9ACTN</name>